<dbReference type="PANTHER" id="PTHR10697:SF13">
    <property type="entry name" value="RICIN B LECTIN DOMAIN-CONTAINING PROTEIN"/>
    <property type="match status" value="1"/>
</dbReference>
<dbReference type="AlphaFoldDB" id="A0ABD3VMY7"/>
<accession>A0ABD3VMY7</accession>
<feature type="signal peptide" evidence="1">
    <location>
        <begin position="1"/>
        <end position="16"/>
    </location>
</feature>
<gene>
    <name evidence="2" type="ORF">ACJMK2_008068</name>
</gene>
<feature type="chain" id="PRO_5044781872" evidence="1">
    <location>
        <begin position="17"/>
        <end position="214"/>
    </location>
</feature>
<dbReference type="PANTHER" id="PTHR10697">
    <property type="entry name" value="MAMMALIAN EPENDYMIN-RELATED PROTEIN 1"/>
    <property type="match status" value="1"/>
</dbReference>
<comment type="caution">
    <text evidence="2">The sequence shown here is derived from an EMBL/GenBank/DDBJ whole genome shotgun (WGS) entry which is preliminary data.</text>
</comment>
<proteinExistence type="predicted"/>
<protein>
    <submittedName>
        <fullName evidence="2">Uncharacterized protein</fullName>
    </submittedName>
</protein>
<keyword evidence="3" id="KW-1185">Reference proteome</keyword>
<dbReference type="Proteomes" id="UP001634394">
    <property type="component" value="Unassembled WGS sequence"/>
</dbReference>
<dbReference type="EMBL" id="JBJQND010000011">
    <property type="protein sequence ID" value="KAL3862073.1"/>
    <property type="molecule type" value="Genomic_DNA"/>
</dbReference>
<dbReference type="Pfam" id="PF00811">
    <property type="entry name" value="Ependymin"/>
    <property type="match status" value="1"/>
</dbReference>
<organism evidence="2 3">
    <name type="scientific">Sinanodonta woodiana</name>
    <name type="common">Chinese pond mussel</name>
    <name type="synonym">Anodonta woodiana</name>
    <dbReference type="NCBI Taxonomy" id="1069815"/>
    <lineage>
        <taxon>Eukaryota</taxon>
        <taxon>Metazoa</taxon>
        <taxon>Spiralia</taxon>
        <taxon>Lophotrochozoa</taxon>
        <taxon>Mollusca</taxon>
        <taxon>Bivalvia</taxon>
        <taxon>Autobranchia</taxon>
        <taxon>Heteroconchia</taxon>
        <taxon>Palaeoheterodonta</taxon>
        <taxon>Unionida</taxon>
        <taxon>Unionoidea</taxon>
        <taxon>Unionidae</taxon>
        <taxon>Unioninae</taxon>
        <taxon>Sinanodonta</taxon>
    </lineage>
</organism>
<sequence>MLRLLLAFVLIVMVKGEGCCPPKAWEGYAITMAGLMKDGVPYSAKCFLTYHTNDTLGMIEMEGNITIDRWLTQKIRVIRDINKNLEYFIMDGRCSKKPMARKILECISENASLVLNTYLGAGPEKLAVKVYRFIDGNIEVYSTVTSSACIPVVEVTTGIHPTTNAEFMEVSQLSGITIGVKDPSVFDIPSICYSADISSDYVHIMSRWMPSGFY</sequence>
<evidence type="ECO:0000313" key="3">
    <source>
        <dbReference type="Proteomes" id="UP001634394"/>
    </source>
</evidence>
<evidence type="ECO:0000256" key="1">
    <source>
        <dbReference type="SAM" id="SignalP"/>
    </source>
</evidence>
<name>A0ABD3VMY7_SINWO</name>
<evidence type="ECO:0000313" key="2">
    <source>
        <dbReference type="EMBL" id="KAL3862073.1"/>
    </source>
</evidence>
<keyword evidence="1" id="KW-0732">Signal</keyword>
<reference evidence="2 3" key="1">
    <citation type="submission" date="2024-11" db="EMBL/GenBank/DDBJ databases">
        <title>Chromosome-level genome assembly of the freshwater bivalve Anodonta woodiana.</title>
        <authorList>
            <person name="Chen X."/>
        </authorList>
    </citation>
    <scope>NUCLEOTIDE SEQUENCE [LARGE SCALE GENOMIC DNA]</scope>
    <source>
        <strain evidence="2">MN2024</strain>
        <tissue evidence="2">Gills</tissue>
    </source>
</reference>
<dbReference type="InterPro" id="IPR001299">
    <property type="entry name" value="Ependymin"/>
</dbReference>